<feature type="domain" description="Solute-binding protein family 5" evidence="4">
    <location>
        <begin position="268"/>
        <end position="590"/>
    </location>
</feature>
<dbReference type="AlphaFoldDB" id="A0A6L5XYS5"/>
<dbReference type="InterPro" id="IPR000914">
    <property type="entry name" value="SBP_5_dom"/>
</dbReference>
<keyword evidence="3" id="KW-0732">Signal</keyword>
<sequence length="676" mass="75670">MFFVGRKKEDISNMRKRLALLLATAMVVCSMTGCGGSSGGAENGGGSGSSIDTMVLGVNKLNGVFNQMFSTSAFDDQISDKIFSNVCQLDKDGKLVDNAGHVETEEIKAEDGHEQVKYTVSIKKDMKFSDGEPVTIDDVIFYYYVCADPTYDGNSTLSQADIVGMKEYYYDTKDYKKLVKEIEDKYSPENISEEDFIKYLIDTKCADWFDDTLPGDVGDGRSWAEYLKDEGYDASSIKKPEEMLELLAKCEYEKYAENYDPLSYYKQKVIKKNLGKGTKVEKIAGIEKVDDYTCTVLFDSVSIKGDREVSWIPITPVHYYGKDFKKGDLSSIKALNGKPLGSGPFTFKKYDNNLVSLDANPYYFEGEPKIAHLKFQVVNDEDKLDLLAAGDVDITDPSASLEIVEQIKDDDNLTDSLVDNPGYGYIGLSAERIPDKNVRKGLMHLMNRAPAVQSYYGELAEVIERPMTPTLAEYPKDAKEYYGYDKEKAKEYFEKAGYKKVDGKLVKDGKQLKITVGIGEASSHPSTPILTQMANDLKSLGGELAVNDLEPNVLFNKVQGGELDMWVQAWGNSTDCDLTQIYGSKGGSNYSKYYDSKIDDIQAEILKTLDLKERSKLVAKELDMIMDAAICMPVYQRKNLEVYNAMNINIDTLPKNITTYTNILQYSTDIEKVEMN</sequence>
<dbReference type="Gene3D" id="3.90.76.10">
    <property type="entry name" value="Dipeptide-binding Protein, Domain 1"/>
    <property type="match status" value="2"/>
</dbReference>
<proteinExistence type="inferred from homology"/>
<reference evidence="5 6" key="1">
    <citation type="submission" date="2019-08" db="EMBL/GenBank/DDBJ databases">
        <title>In-depth cultivation of the pig gut microbiome towards novel bacterial diversity and tailored functional studies.</title>
        <authorList>
            <person name="Wylensek D."/>
            <person name="Hitch T.C.A."/>
            <person name="Clavel T."/>
        </authorList>
    </citation>
    <scope>NUCLEOTIDE SEQUENCE [LARGE SCALE GENOMIC DNA]</scope>
    <source>
        <strain evidence="5 6">WCA-693-APC-MOT-I</strain>
    </source>
</reference>
<dbReference type="GO" id="GO:1904680">
    <property type="term" value="F:peptide transmembrane transporter activity"/>
    <property type="evidence" value="ECO:0007669"/>
    <property type="project" value="TreeGrafter"/>
</dbReference>
<keyword evidence="6" id="KW-1185">Reference proteome</keyword>
<dbReference type="Proteomes" id="UP000482209">
    <property type="component" value="Unassembled WGS sequence"/>
</dbReference>
<keyword evidence="2" id="KW-0813">Transport</keyword>
<dbReference type="Gene3D" id="3.40.190.10">
    <property type="entry name" value="Periplasmic binding protein-like II"/>
    <property type="match status" value="2"/>
</dbReference>
<gene>
    <name evidence="5" type="ORF">FYJ58_07740</name>
</gene>
<organism evidence="5 6">
    <name type="scientific">Velocimicrobium porci</name>
    <dbReference type="NCBI Taxonomy" id="2606634"/>
    <lineage>
        <taxon>Bacteria</taxon>
        <taxon>Bacillati</taxon>
        <taxon>Bacillota</taxon>
        <taxon>Clostridia</taxon>
        <taxon>Lachnospirales</taxon>
        <taxon>Lachnospiraceae</taxon>
        <taxon>Velocimicrobium</taxon>
    </lineage>
</organism>
<dbReference type="GO" id="GO:0015833">
    <property type="term" value="P:peptide transport"/>
    <property type="evidence" value="ECO:0007669"/>
    <property type="project" value="TreeGrafter"/>
</dbReference>
<dbReference type="SUPFAM" id="SSF53850">
    <property type="entry name" value="Periplasmic binding protein-like II"/>
    <property type="match status" value="1"/>
</dbReference>
<evidence type="ECO:0000256" key="3">
    <source>
        <dbReference type="ARBA" id="ARBA00022729"/>
    </source>
</evidence>
<evidence type="ECO:0000259" key="4">
    <source>
        <dbReference type="Pfam" id="PF00496"/>
    </source>
</evidence>
<comment type="similarity">
    <text evidence="1">Belongs to the bacterial solute-binding protein 5 family.</text>
</comment>
<dbReference type="Gene3D" id="3.10.105.10">
    <property type="entry name" value="Dipeptide-binding Protein, Domain 3"/>
    <property type="match status" value="1"/>
</dbReference>
<name>A0A6L5XYS5_9FIRM</name>
<dbReference type="InterPro" id="IPR039424">
    <property type="entry name" value="SBP_5"/>
</dbReference>
<evidence type="ECO:0000256" key="1">
    <source>
        <dbReference type="ARBA" id="ARBA00005695"/>
    </source>
</evidence>
<comment type="caution">
    <text evidence="5">The sequence shown here is derived from an EMBL/GenBank/DDBJ whole genome shotgun (WGS) entry which is preliminary data.</text>
</comment>
<dbReference type="PANTHER" id="PTHR30290:SF9">
    <property type="entry name" value="OLIGOPEPTIDE-BINDING PROTEIN APPA"/>
    <property type="match status" value="1"/>
</dbReference>
<dbReference type="PANTHER" id="PTHR30290">
    <property type="entry name" value="PERIPLASMIC BINDING COMPONENT OF ABC TRANSPORTER"/>
    <property type="match status" value="1"/>
</dbReference>
<evidence type="ECO:0000313" key="6">
    <source>
        <dbReference type="Proteomes" id="UP000482209"/>
    </source>
</evidence>
<protein>
    <submittedName>
        <fullName evidence="5">ABC transporter substrate-binding protein</fullName>
    </submittedName>
</protein>
<evidence type="ECO:0000256" key="2">
    <source>
        <dbReference type="ARBA" id="ARBA00022448"/>
    </source>
</evidence>
<dbReference type="GO" id="GO:0043190">
    <property type="term" value="C:ATP-binding cassette (ABC) transporter complex"/>
    <property type="evidence" value="ECO:0007669"/>
    <property type="project" value="InterPro"/>
</dbReference>
<dbReference type="GO" id="GO:0042597">
    <property type="term" value="C:periplasmic space"/>
    <property type="evidence" value="ECO:0007669"/>
    <property type="project" value="UniProtKB-ARBA"/>
</dbReference>
<dbReference type="Pfam" id="PF00496">
    <property type="entry name" value="SBP_bac_5"/>
    <property type="match status" value="1"/>
</dbReference>
<dbReference type="PIRSF" id="PIRSF002741">
    <property type="entry name" value="MppA"/>
    <property type="match status" value="1"/>
</dbReference>
<accession>A0A6L5XYS5</accession>
<dbReference type="EMBL" id="VUMT01000009">
    <property type="protein sequence ID" value="MSS63769.1"/>
    <property type="molecule type" value="Genomic_DNA"/>
</dbReference>
<dbReference type="InterPro" id="IPR030678">
    <property type="entry name" value="Peptide/Ni-bd"/>
</dbReference>
<evidence type="ECO:0000313" key="5">
    <source>
        <dbReference type="EMBL" id="MSS63769.1"/>
    </source>
</evidence>
<dbReference type="PROSITE" id="PS51257">
    <property type="entry name" value="PROKAR_LIPOPROTEIN"/>
    <property type="match status" value="1"/>
</dbReference>
<dbReference type="CDD" id="cd00995">
    <property type="entry name" value="PBP2_NikA_DppA_OppA_like"/>
    <property type="match status" value="1"/>
</dbReference>